<dbReference type="SUPFAM" id="SSF56436">
    <property type="entry name" value="C-type lectin-like"/>
    <property type="match status" value="2"/>
</dbReference>
<evidence type="ECO:0000259" key="5">
    <source>
        <dbReference type="PROSITE" id="PS50041"/>
    </source>
</evidence>
<evidence type="ECO:0000313" key="7">
    <source>
        <dbReference type="Proteomes" id="UP000683360"/>
    </source>
</evidence>
<dbReference type="EMBL" id="CAJPWZ010002131">
    <property type="protein sequence ID" value="CAG2231195.1"/>
    <property type="molecule type" value="Genomic_DNA"/>
</dbReference>
<protein>
    <recommendedName>
        <fullName evidence="5">C-type lectin domain-containing protein</fullName>
    </recommendedName>
</protein>
<dbReference type="PANTHER" id="PTHR46490">
    <property type="entry name" value="C-TYPE LECTIN DOMAIN FAMILY 12 MEMBER A-RELATED"/>
    <property type="match status" value="1"/>
</dbReference>
<sequence>MTNQIRNLNPNDKTWVGLRFKNGDEWIWDNGSTGPINWDSDPVLPQLCIGVVGAWADNLNLGDMYDRFCFSRDGLICQTKTDTSGSCESDWTKIGSLCYKKLHESGSGVTYSEARILCTNENAKVMMPQSKNEAKLITTTLNCGLNCWVGLADFDADHIYTWEDGTEESQSNLYFGNNEPNHRNLDYICAYIENDTFFNRECTATENVICEIAAIDNLSTTTTVQFSTETERTLADITTMMKTSPFTTNPSTAATESTTLHYTTASGNPEMHTKDMPSTLQALTVSATQLTCINKCTTHSSSYVNGTAGAIMNMPYKVDVKSLSSYRRRHQSAPDSRMSSFYIGCVGSVILVMSFLLIIMLDFLPNA</sequence>
<dbReference type="CDD" id="cd00037">
    <property type="entry name" value="CLECT"/>
    <property type="match status" value="1"/>
</dbReference>
<evidence type="ECO:0000256" key="3">
    <source>
        <dbReference type="ARBA" id="ARBA00023180"/>
    </source>
</evidence>
<keyword evidence="4" id="KW-0812">Transmembrane</keyword>
<reference evidence="6" key="1">
    <citation type="submission" date="2021-03" db="EMBL/GenBank/DDBJ databases">
        <authorList>
            <person name="Bekaert M."/>
        </authorList>
    </citation>
    <scope>NUCLEOTIDE SEQUENCE</scope>
</reference>
<keyword evidence="3" id="KW-0325">Glycoprotein</keyword>
<dbReference type="Proteomes" id="UP000683360">
    <property type="component" value="Unassembled WGS sequence"/>
</dbReference>
<dbReference type="AlphaFoldDB" id="A0A8S3TBU4"/>
<organism evidence="6 7">
    <name type="scientific">Mytilus edulis</name>
    <name type="common">Blue mussel</name>
    <dbReference type="NCBI Taxonomy" id="6550"/>
    <lineage>
        <taxon>Eukaryota</taxon>
        <taxon>Metazoa</taxon>
        <taxon>Spiralia</taxon>
        <taxon>Lophotrochozoa</taxon>
        <taxon>Mollusca</taxon>
        <taxon>Bivalvia</taxon>
        <taxon>Autobranchia</taxon>
        <taxon>Pteriomorphia</taxon>
        <taxon>Mytilida</taxon>
        <taxon>Mytiloidea</taxon>
        <taxon>Mytilidae</taxon>
        <taxon>Mytilinae</taxon>
        <taxon>Mytilus</taxon>
    </lineage>
</organism>
<feature type="transmembrane region" description="Helical" evidence="4">
    <location>
        <begin position="341"/>
        <end position="364"/>
    </location>
</feature>
<dbReference type="InterPro" id="IPR016186">
    <property type="entry name" value="C-type_lectin-like/link_sf"/>
</dbReference>
<keyword evidence="2" id="KW-1015">Disulfide bond</keyword>
<accession>A0A8S3TBU4</accession>
<gene>
    <name evidence="6" type="ORF">MEDL_43823</name>
</gene>
<proteinExistence type="predicted"/>
<name>A0A8S3TBU4_MYTED</name>
<feature type="domain" description="C-type lectin" evidence="5">
    <location>
        <begin position="94"/>
        <end position="211"/>
    </location>
</feature>
<feature type="domain" description="C-type lectin" evidence="5">
    <location>
        <begin position="1"/>
        <end position="78"/>
    </location>
</feature>
<dbReference type="Pfam" id="PF00059">
    <property type="entry name" value="Lectin_C"/>
    <property type="match status" value="1"/>
</dbReference>
<dbReference type="InterPro" id="IPR016187">
    <property type="entry name" value="CTDL_fold"/>
</dbReference>
<dbReference type="SMART" id="SM00034">
    <property type="entry name" value="CLECT"/>
    <property type="match status" value="1"/>
</dbReference>
<evidence type="ECO:0000256" key="2">
    <source>
        <dbReference type="ARBA" id="ARBA00023157"/>
    </source>
</evidence>
<evidence type="ECO:0000256" key="4">
    <source>
        <dbReference type="SAM" id="Phobius"/>
    </source>
</evidence>
<evidence type="ECO:0000256" key="1">
    <source>
        <dbReference type="ARBA" id="ARBA00022734"/>
    </source>
</evidence>
<evidence type="ECO:0000313" key="6">
    <source>
        <dbReference type="EMBL" id="CAG2231195.1"/>
    </source>
</evidence>
<dbReference type="GO" id="GO:0030246">
    <property type="term" value="F:carbohydrate binding"/>
    <property type="evidence" value="ECO:0007669"/>
    <property type="project" value="UniProtKB-KW"/>
</dbReference>
<dbReference type="InterPro" id="IPR001304">
    <property type="entry name" value="C-type_lectin-like"/>
</dbReference>
<keyword evidence="4" id="KW-1133">Transmembrane helix</keyword>
<dbReference type="PROSITE" id="PS50041">
    <property type="entry name" value="C_TYPE_LECTIN_2"/>
    <property type="match status" value="2"/>
</dbReference>
<dbReference type="Gene3D" id="3.10.100.10">
    <property type="entry name" value="Mannose-Binding Protein A, subunit A"/>
    <property type="match status" value="2"/>
</dbReference>
<keyword evidence="1" id="KW-0430">Lectin</keyword>
<keyword evidence="4" id="KW-0472">Membrane</keyword>
<keyword evidence="7" id="KW-1185">Reference proteome</keyword>
<dbReference type="PANTHER" id="PTHR46490:SF6">
    <property type="entry name" value="ASIALOGLYCOPROTEIN RECEPTOR 1-LIKE-RELATED"/>
    <property type="match status" value="1"/>
</dbReference>
<comment type="caution">
    <text evidence="6">The sequence shown here is derived from an EMBL/GenBank/DDBJ whole genome shotgun (WGS) entry which is preliminary data.</text>
</comment>
<dbReference type="InterPro" id="IPR052309">
    <property type="entry name" value="C-type_Lectin_Domain_Fam1"/>
</dbReference>
<dbReference type="OrthoDB" id="538816at2759"/>